<feature type="transmembrane region" description="Helical" evidence="1">
    <location>
        <begin position="7"/>
        <end position="25"/>
    </location>
</feature>
<keyword evidence="1" id="KW-0812">Transmembrane</keyword>
<dbReference type="GO" id="GO:0006508">
    <property type="term" value="P:proteolysis"/>
    <property type="evidence" value="ECO:0007669"/>
    <property type="project" value="InterPro"/>
</dbReference>
<dbReference type="EMBL" id="BRVP01000003">
    <property type="protein sequence ID" value="GLB51483.1"/>
    <property type="molecule type" value="Genomic_DNA"/>
</dbReference>
<reference evidence="3" key="1">
    <citation type="submission" date="2022-07" db="EMBL/GenBank/DDBJ databases">
        <title>Taxonomy of Novel Oxalotrophic and Methylotrophic Bacteria.</title>
        <authorList>
            <person name="Sahin N."/>
            <person name="Tani A."/>
        </authorList>
    </citation>
    <scope>NUCLEOTIDE SEQUENCE</scope>
    <source>
        <strain evidence="3">AM327</strain>
    </source>
</reference>
<feature type="transmembrane region" description="Helical" evidence="1">
    <location>
        <begin position="358"/>
        <end position="380"/>
    </location>
</feature>
<gene>
    <name evidence="3" type="ORF">NBRC110019_05220</name>
</gene>
<organism evidence="3 4">
    <name type="scientific">Neptunitalea chrysea</name>
    <dbReference type="NCBI Taxonomy" id="1647581"/>
    <lineage>
        <taxon>Bacteria</taxon>
        <taxon>Pseudomonadati</taxon>
        <taxon>Bacteroidota</taxon>
        <taxon>Flavobacteriia</taxon>
        <taxon>Flavobacteriales</taxon>
        <taxon>Flavobacteriaceae</taxon>
        <taxon>Neptunitalea</taxon>
    </lineage>
</organism>
<comment type="caution">
    <text evidence="3">The sequence shown here is derived from an EMBL/GenBank/DDBJ whole genome shotgun (WGS) entry which is preliminary data.</text>
</comment>
<evidence type="ECO:0000313" key="3">
    <source>
        <dbReference type="EMBL" id="GLB51483.1"/>
    </source>
</evidence>
<feature type="transmembrane region" description="Helical" evidence="1">
    <location>
        <begin position="535"/>
        <end position="552"/>
    </location>
</feature>
<feature type="transmembrane region" description="Helical" evidence="1">
    <location>
        <begin position="452"/>
        <end position="469"/>
    </location>
</feature>
<dbReference type="AlphaFoldDB" id="A0A9W6B2Y6"/>
<accession>A0A9W6B2Y6</accession>
<dbReference type="GO" id="GO:0008235">
    <property type="term" value="F:metalloexopeptidase activity"/>
    <property type="evidence" value="ECO:0007669"/>
    <property type="project" value="InterPro"/>
</dbReference>
<dbReference type="PANTHER" id="PTHR12147">
    <property type="entry name" value="METALLOPEPTIDASE M28 FAMILY MEMBER"/>
    <property type="match status" value="1"/>
</dbReference>
<dbReference type="Proteomes" id="UP001143545">
    <property type="component" value="Unassembled WGS sequence"/>
</dbReference>
<evidence type="ECO:0000256" key="1">
    <source>
        <dbReference type="SAM" id="Phobius"/>
    </source>
</evidence>
<evidence type="ECO:0000259" key="2">
    <source>
        <dbReference type="Pfam" id="PF04389"/>
    </source>
</evidence>
<name>A0A9W6B2Y6_9FLAO</name>
<dbReference type="SUPFAM" id="SSF53187">
    <property type="entry name" value="Zn-dependent exopeptidases"/>
    <property type="match status" value="1"/>
</dbReference>
<protein>
    <submittedName>
        <fullName evidence="3">Aminopeptidase</fullName>
    </submittedName>
</protein>
<sequence>MKTVVQFIAGLIVVFAIYISFNSLLPSNEFIEKESKDHFSTNKALKHVKALSSKPHYVGCIAHEEVGTYLKNELKNLGLEPFMQIGYTAGDWANLSKATNIMARIRGTKGDKALVLLSHYDSHPHTSFGASDAGSGVAAVLEGVRLFLASGKQPVNDIIILFTDAEELGLNGAQLFVNNHDWIQNVGLVLNFEARGSGGPSYMLIETNEGNTGLVHEFKEANPEFPVGNSFMYSIYKLLPNDTDLTVFREDAGVNGFNFAFIDDHFDYHSQLDTYENLDVTTLAHQGSYIEPLLAYFSMSDLTKVKNNEDSVYFNMPFFKLVSYPFSFIIPMLIIATVLFVAILIYGKRVKVIELKKVAVGFIPTIIVLVINGLIGYYIWPLLKVMYPGYKDILHGFTYNGHWYIAACVAISIGVCFLIYQRYKKMGASNLVVAPIFVWLLITTALSIHLKGGAFFVIPLYVSLLLWFLKIKYRKISIVILALLSTPVLFILAPFIQMFPVGLGLKMMIASTLFVTLIFGLLLPLFMKFDEKNKLGVAGVILTVVFVLVAHVKSKFTVDTPKPSSLIYVHDADTGKSFYGTYDQNMTSWVKEYITNSVEVTEVVPCTFSSKYGTPLAEVSSTEQTVLTGDEPLIEKVLDTVYENERHLKITITPQRPVNRLELFSDNVAIHKMKVNGVEVDVHFLESRVKGAKLITHYISNNDATILEVTLAADDAFQMMLLEISNDLLSTPELNVSLRPNNEIPMPFVVNDATVIKKIVEF</sequence>
<dbReference type="Pfam" id="PF04389">
    <property type="entry name" value="Peptidase_M28"/>
    <property type="match status" value="1"/>
</dbReference>
<feature type="transmembrane region" description="Helical" evidence="1">
    <location>
        <begin position="400"/>
        <end position="420"/>
    </location>
</feature>
<keyword evidence="4" id="KW-1185">Reference proteome</keyword>
<dbReference type="InterPro" id="IPR045175">
    <property type="entry name" value="M28_fam"/>
</dbReference>
<dbReference type="InterPro" id="IPR007484">
    <property type="entry name" value="Peptidase_M28"/>
</dbReference>
<keyword evidence="3" id="KW-0031">Aminopeptidase</keyword>
<evidence type="ECO:0000313" key="4">
    <source>
        <dbReference type="Proteomes" id="UP001143545"/>
    </source>
</evidence>
<feature type="transmembrane region" description="Helical" evidence="1">
    <location>
        <begin position="503"/>
        <end position="523"/>
    </location>
</feature>
<feature type="transmembrane region" description="Helical" evidence="1">
    <location>
        <begin position="427"/>
        <end position="446"/>
    </location>
</feature>
<dbReference type="Gene3D" id="3.40.630.10">
    <property type="entry name" value="Zn peptidases"/>
    <property type="match status" value="1"/>
</dbReference>
<feature type="domain" description="Peptidase M28" evidence="2">
    <location>
        <begin position="100"/>
        <end position="290"/>
    </location>
</feature>
<keyword evidence="1" id="KW-1133">Transmembrane helix</keyword>
<keyword evidence="1" id="KW-0472">Membrane</keyword>
<dbReference type="RefSeq" id="WP_281752061.1">
    <property type="nucleotide sequence ID" value="NZ_BRVP01000003.1"/>
</dbReference>
<feature type="transmembrane region" description="Helical" evidence="1">
    <location>
        <begin position="476"/>
        <end position="497"/>
    </location>
</feature>
<dbReference type="GO" id="GO:0004177">
    <property type="term" value="F:aminopeptidase activity"/>
    <property type="evidence" value="ECO:0007669"/>
    <property type="project" value="UniProtKB-KW"/>
</dbReference>
<dbReference type="PANTHER" id="PTHR12147:SF26">
    <property type="entry name" value="PEPTIDASE M28 DOMAIN-CONTAINING PROTEIN"/>
    <property type="match status" value="1"/>
</dbReference>
<proteinExistence type="predicted"/>
<feature type="transmembrane region" description="Helical" evidence="1">
    <location>
        <begin position="324"/>
        <end position="346"/>
    </location>
</feature>
<keyword evidence="3" id="KW-0378">Hydrolase</keyword>
<keyword evidence="3" id="KW-0645">Protease</keyword>